<dbReference type="STRING" id="928724.SacglDRAFT_03593"/>
<sequence>MPDKISEDARTSSDAKDSKPAEPRDDVVTTHHTLSLGDRELSYTASTGRIVLRKEVLKDGTFDGHKPKAEVFLTSYTLDGAEPSSRPVTFAFNGGPGSSSIWLHMGLFGPRRVVSGDVDTPEPPPYRLVDNTETLLAHTDLVFIDPVSTGYSRTVEGEKPKEYHGFTPDVEAVGEVIRLWTSRNQRWLSPKFVAGESYGTVRAAALASHLQQRHGLYLNGLLLISSVLDMGTVMFNEGNDLPYSLYVPTYAAIAHYHGKHGDRPLDEVLAEAEEFASRDLPWALARGSRLSEEERADIVSRLARLTGLSESYVDRVDLRIEHVRFFTELLRDRGLTTGRMDGRFTTWEPDGGRENMSDDASISRIIGAYSAAFNHYVRAELGYANDLPYEILSLDVNREWSYSDFEGRPISVVEDLSSAMRANPHLKVHVAFGYYDGATPHYAAEHVLAQLRIPRELRSNIDTAYYPAGHMMYVHEPSRIQQSRDLAEFIVNSSNR</sequence>
<dbReference type="Pfam" id="PF00450">
    <property type="entry name" value="Peptidase_S10"/>
    <property type="match status" value="1"/>
</dbReference>
<reference evidence="2 3" key="1">
    <citation type="submission" date="2011-09" db="EMBL/GenBank/DDBJ databases">
        <authorList>
            <consortium name="US DOE Joint Genome Institute (JGI-PGF)"/>
            <person name="Lucas S."/>
            <person name="Han J."/>
            <person name="Lapidus A."/>
            <person name="Cheng J.-F."/>
            <person name="Goodwin L."/>
            <person name="Pitluck S."/>
            <person name="Peters L."/>
            <person name="Land M.L."/>
            <person name="Hauser L."/>
            <person name="Brambilla E."/>
            <person name="Klenk H.-P."/>
            <person name="Woyke T.J."/>
        </authorList>
    </citation>
    <scope>NUCLEOTIDE SEQUENCE [LARGE SCALE GENOMIC DNA]</scope>
    <source>
        <strain evidence="2 3">K62</strain>
    </source>
</reference>
<evidence type="ECO:0000313" key="2">
    <source>
        <dbReference type="EMBL" id="EIF00450.1"/>
    </source>
</evidence>
<dbReference type="InterPro" id="IPR029058">
    <property type="entry name" value="AB_hydrolase_fold"/>
</dbReference>
<dbReference type="OrthoDB" id="9770107at2"/>
<evidence type="ECO:0000256" key="1">
    <source>
        <dbReference type="SAM" id="MobiDB-lite"/>
    </source>
</evidence>
<keyword evidence="3" id="KW-1185">Reference proteome</keyword>
<proteinExistence type="predicted"/>
<keyword evidence="2" id="KW-0378">Hydrolase</keyword>
<protein>
    <submittedName>
        <fullName evidence="2">Carboxypeptidase C (Cathepsin A)</fullName>
    </submittedName>
</protein>
<keyword evidence="2" id="KW-0121">Carboxypeptidase</keyword>
<dbReference type="RefSeq" id="WP_005466222.1">
    <property type="nucleotide sequence ID" value="NZ_CM001484.1"/>
</dbReference>
<dbReference type="HOGENOM" id="CLU_032786_0_0_11"/>
<dbReference type="Gene3D" id="3.40.50.1820">
    <property type="entry name" value="alpha/beta hydrolase"/>
    <property type="match status" value="1"/>
</dbReference>
<evidence type="ECO:0000313" key="3">
    <source>
        <dbReference type="Proteomes" id="UP000005087"/>
    </source>
</evidence>
<gene>
    <name evidence="2" type="ORF">SacglDRAFT_03593</name>
</gene>
<dbReference type="EMBL" id="CM001484">
    <property type="protein sequence ID" value="EIF00450.1"/>
    <property type="molecule type" value="Genomic_DNA"/>
</dbReference>
<keyword evidence="2" id="KW-0645">Protease</keyword>
<feature type="region of interest" description="Disordered" evidence="1">
    <location>
        <begin position="1"/>
        <end position="27"/>
    </location>
</feature>
<dbReference type="AlphaFoldDB" id="I1D675"/>
<organism evidence="2 3">
    <name type="scientific">Saccharomonospora glauca K62</name>
    <dbReference type="NCBI Taxonomy" id="928724"/>
    <lineage>
        <taxon>Bacteria</taxon>
        <taxon>Bacillati</taxon>
        <taxon>Actinomycetota</taxon>
        <taxon>Actinomycetes</taxon>
        <taxon>Pseudonocardiales</taxon>
        <taxon>Pseudonocardiaceae</taxon>
        <taxon>Saccharomonospora</taxon>
    </lineage>
</organism>
<dbReference type="eggNOG" id="COG2939">
    <property type="taxonomic scope" value="Bacteria"/>
</dbReference>
<dbReference type="GO" id="GO:0006508">
    <property type="term" value="P:proteolysis"/>
    <property type="evidence" value="ECO:0007669"/>
    <property type="project" value="InterPro"/>
</dbReference>
<dbReference type="SUPFAM" id="SSF53474">
    <property type="entry name" value="alpha/beta-Hydrolases"/>
    <property type="match status" value="1"/>
</dbReference>
<dbReference type="GO" id="GO:0004185">
    <property type="term" value="F:serine-type carboxypeptidase activity"/>
    <property type="evidence" value="ECO:0007669"/>
    <property type="project" value="InterPro"/>
</dbReference>
<name>I1D675_9PSEU</name>
<reference evidence="3" key="2">
    <citation type="submission" date="2012-01" db="EMBL/GenBank/DDBJ databases">
        <title>Noncontiguous Finished sequence of chromosome of Saccharomonospora glauca K62.</title>
        <authorList>
            <consortium name="US DOE Joint Genome Institute"/>
            <person name="Lucas S."/>
            <person name="Han J."/>
            <person name="Lapidus A."/>
            <person name="Cheng J.-F."/>
            <person name="Goodwin L."/>
            <person name="Pitluck S."/>
            <person name="Peters L."/>
            <person name="Mikhailova N."/>
            <person name="Held B."/>
            <person name="Detter J.C."/>
            <person name="Han C."/>
            <person name="Tapia R."/>
            <person name="Land M."/>
            <person name="Hauser L."/>
            <person name="Kyrpides N."/>
            <person name="Ivanova N."/>
            <person name="Pagani I."/>
            <person name="Brambilla E.-M."/>
            <person name="Klenk H.-P."/>
            <person name="Woyke T."/>
        </authorList>
    </citation>
    <scope>NUCLEOTIDE SEQUENCE [LARGE SCALE GENOMIC DNA]</scope>
    <source>
        <strain evidence="3">K62</strain>
    </source>
</reference>
<accession>I1D675</accession>
<dbReference type="Proteomes" id="UP000005087">
    <property type="component" value="Chromosome"/>
</dbReference>
<dbReference type="InterPro" id="IPR001563">
    <property type="entry name" value="Peptidase_S10"/>
</dbReference>